<feature type="region of interest" description="Disordered" evidence="1">
    <location>
        <begin position="616"/>
        <end position="648"/>
    </location>
</feature>
<dbReference type="STRING" id="1051891.A0A0C3Q9A5"/>
<proteinExistence type="predicted"/>
<evidence type="ECO:0000256" key="1">
    <source>
        <dbReference type="SAM" id="MobiDB-lite"/>
    </source>
</evidence>
<dbReference type="OrthoDB" id="2418900at2759"/>
<dbReference type="AlphaFoldDB" id="A0A0C3Q9A5"/>
<evidence type="ECO:0000313" key="2">
    <source>
        <dbReference type="EMBL" id="KIO21131.1"/>
    </source>
</evidence>
<feature type="region of interest" description="Disordered" evidence="1">
    <location>
        <begin position="767"/>
        <end position="851"/>
    </location>
</feature>
<accession>A0A0C3Q9A5</accession>
<name>A0A0C3Q9A5_9AGAM</name>
<organism evidence="2 3">
    <name type="scientific">Tulasnella calospora MUT 4182</name>
    <dbReference type="NCBI Taxonomy" id="1051891"/>
    <lineage>
        <taxon>Eukaryota</taxon>
        <taxon>Fungi</taxon>
        <taxon>Dikarya</taxon>
        <taxon>Basidiomycota</taxon>
        <taxon>Agaricomycotina</taxon>
        <taxon>Agaricomycetes</taxon>
        <taxon>Cantharellales</taxon>
        <taxon>Tulasnellaceae</taxon>
        <taxon>Tulasnella</taxon>
    </lineage>
</organism>
<dbReference type="Proteomes" id="UP000054248">
    <property type="component" value="Unassembled WGS sequence"/>
</dbReference>
<feature type="compositionally biased region" description="Polar residues" evidence="1">
    <location>
        <begin position="817"/>
        <end position="841"/>
    </location>
</feature>
<evidence type="ECO:0000313" key="3">
    <source>
        <dbReference type="Proteomes" id="UP000054248"/>
    </source>
</evidence>
<dbReference type="InterPro" id="IPR041078">
    <property type="entry name" value="Plavaka"/>
</dbReference>
<keyword evidence="3" id="KW-1185">Reference proteome</keyword>
<feature type="compositionally biased region" description="Acidic residues" evidence="1">
    <location>
        <begin position="639"/>
        <end position="648"/>
    </location>
</feature>
<reference evidence="3" key="2">
    <citation type="submission" date="2015-01" db="EMBL/GenBank/DDBJ databases">
        <title>Evolutionary Origins and Diversification of the Mycorrhizal Mutualists.</title>
        <authorList>
            <consortium name="DOE Joint Genome Institute"/>
            <consortium name="Mycorrhizal Genomics Consortium"/>
            <person name="Kohler A."/>
            <person name="Kuo A."/>
            <person name="Nagy L.G."/>
            <person name="Floudas D."/>
            <person name="Copeland A."/>
            <person name="Barry K.W."/>
            <person name="Cichocki N."/>
            <person name="Veneault-Fourrey C."/>
            <person name="LaButti K."/>
            <person name="Lindquist E.A."/>
            <person name="Lipzen A."/>
            <person name="Lundell T."/>
            <person name="Morin E."/>
            <person name="Murat C."/>
            <person name="Riley R."/>
            <person name="Ohm R."/>
            <person name="Sun H."/>
            <person name="Tunlid A."/>
            <person name="Henrissat B."/>
            <person name="Grigoriev I.V."/>
            <person name="Hibbett D.S."/>
            <person name="Martin F."/>
        </authorList>
    </citation>
    <scope>NUCLEOTIDE SEQUENCE [LARGE SCALE GENOMIC DNA]</scope>
    <source>
        <strain evidence="3">MUT 4182</strain>
    </source>
</reference>
<protein>
    <submittedName>
        <fullName evidence="2">Uncharacterized protein</fullName>
    </submittedName>
</protein>
<dbReference type="EMBL" id="KN823148">
    <property type="protein sequence ID" value="KIO21131.1"/>
    <property type="molecule type" value="Genomic_DNA"/>
</dbReference>
<dbReference type="Pfam" id="PF18759">
    <property type="entry name" value="Plavaka"/>
    <property type="match status" value="1"/>
</dbReference>
<gene>
    <name evidence="2" type="ORF">M407DRAFT_29239</name>
</gene>
<sequence length="851" mass="96072">MFCLTLPSVFLGFGLRKYPMRVTFPIHKRVIDAHPTAGCPLPGIFKTPWETKSEKERNQKDRPWGEFKTKEDWEFARFLMKSGLSQERIDELLQLEVTRARTQPSFWNKYEFFKKIDTLPRGPRFSCETVTITGDVLDERGMRMKEEVDLWLRDPIECIEDLLGKVTLRDCLVYQPTRMYTGEDRQKRVYSEMWTGDWWWNVQLSTFGGDKTAYPVYLTLGNIPKQIRREPSQRATILLGYLPVPWLACCSSTTQQLKGYEVFHTCMARLLWPMVSAGNRGVTLLCNDGRKRRVYPLLAAYCADFPEQCVVACVPENRCPKGKIGRDQRGGLDACEGRDPKATLEALQRLSECNAGPERRLELENLKSAGIRAVIQPFWRDLPHCNIFTALMPDILHQLHKGVFHAHLVNWCDKLMSAGELDRRFMSMANHPDLRHFTKGITTVKQWTGKEQRAMECVFVGAVAEGTNDSRVVAAARSLLDFIYLAQLPCHTSDTLAQLKDSLEEFHRNKSVFLENGVRSDFNIPKLHSLVHYSKSITGYGAADGYNTEYPERFHIEYAKLGYRASNKRDYERQMVTWLERQEAVDRFHSYIGWSLGAHSQVSSAIQTEHDENAEQLDDGARGAHQATSYTSELSAPCDGDENPEEPPDLDAANATLNYKQTSFRVAKNPPLVNTSILTIHRHFGIPDLVSSVNSYITQLAICQPQVHPQPISPFEMFNVYKCASLIVPPPAIGLPFWEDRIRATPAKVAGVLPSLGSRSFFDTVLVKTPPRNPKPRRSTGLLNKPSDASSTPINGEAPLSGSGAVLENKEAEKNAVNLSDSVDPTTTGDATTQAPSSGIVDQSHPYRKRL</sequence>
<dbReference type="HOGENOM" id="CLU_006344_4_2_1"/>
<reference evidence="2 3" key="1">
    <citation type="submission" date="2014-04" db="EMBL/GenBank/DDBJ databases">
        <authorList>
            <consortium name="DOE Joint Genome Institute"/>
            <person name="Kuo A."/>
            <person name="Girlanda M."/>
            <person name="Perotto S."/>
            <person name="Kohler A."/>
            <person name="Nagy L.G."/>
            <person name="Floudas D."/>
            <person name="Copeland A."/>
            <person name="Barry K.W."/>
            <person name="Cichocki N."/>
            <person name="Veneault-Fourrey C."/>
            <person name="LaButti K."/>
            <person name="Lindquist E.A."/>
            <person name="Lipzen A."/>
            <person name="Lundell T."/>
            <person name="Morin E."/>
            <person name="Murat C."/>
            <person name="Sun H."/>
            <person name="Tunlid A."/>
            <person name="Henrissat B."/>
            <person name="Grigoriev I.V."/>
            <person name="Hibbett D.S."/>
            <person name="Martin F."/>
            <person name="Nordberg H.P."/>
            <person name="Cantor M.N."/>
            <person name="Hua S.X."/>
        </authorList>
    </citation>
    <scope>NUCLEOTIDE SEQUENCE [LARGE SCALE GENOMIC DNA]</scope>
    <source>
        <strain evidence="2 3">MUT 4182</strain>
    </source>
</reference>